<comment type="caution">
    <text evidence="12">The sequence shown here is derived from an EMBL/GenBank/DDBJ whole genome shotgun (WGS) entry which is preliminary data.</text>
</comment>
<dbReference type="AlphaFoldDB" id="A0AAV5TEL3"/>
<dbReference type="GO" id="GO:0005576">
    <property type="term" value="C:extracellular region"/>
    <property type="evidence" value="ECO:0007669"/>
    <property type="project" value="UniProtKB-SubCell"/>
</dbReference>
<evidence type="ECO:0000256" key="8">
    <source>
        <dbReference type="ARBA" id="ARBA00023145"/>
    </source>
</evidence>
<dbReference type="PANTHER" id="PTHR47966:SF8">
    <property type="entry name" value="ASPARTIC PROTEASE 1-RELATED"/>
    <property type="match status" value="1"/>
</dbReference>
<evidence type="ECO:0000256" key="2">
    <source>
        <dbReference type="ARBA" id="ARBA00007447"/>
    </source>
</evidence>
<accession>A0AAV5TEL3</accession>
<evidence type="ECO:0000256" key="7">
    <source>
        <dbReference type="ARBA" id="ARBA00022801"/>
    </source>
</evidence>
<dbReference type="EMBL" id="BTSX01000004">
    <property type="protein sequence ID" value="GMS92693.1"/>
    <property type="molecule type" value="Genomic_DNA"/>
</dbReference>
<protein>
    <recommendedName>
        <fullName evidence="11">Peptidase A1 domain-containing protein</fullName>
    </recommendedName>
</protein>
<dbReference type="PRINTS" id="PR00792">
    <property type="entry name" value="PEPSIN"/>
</dbReference>
<keyword evidence="8" id="KW-0865">Zymogen</keyword>
<feature type="non-terminal residue" evidence="12">
    <location>
        <position position="1"/>
    </location>
</feature>
<feature type="non-terminal residue" evidence="12">
    <location>
        <position position="281"/>
    </location>
</feature>
<feature type="domain" description="Peptidase A1" evidence="11">
    <location>
        <begin position="1"/>
        <end position="279"/>
    </location>
</feature>
<evidence type="ECO:0000256" key="10">
    <source>
        <dbReference type="ARBA" id="ARBA00023180"/>
    </source>
</evidence>
<sequence length="281" mass="31056">FHHSASSTFKNTTDVFRLLYGSGSVRGSTGYDVLDMAGLKHHSQGFGVATQIAPVFGNQPVDGVLGLGWPALGAYNKVVPPMQNLLDRLAQPVFTVFMKRYRKSYFRNQNMSLHAVDGGVITFGGYDKANCHHEVHYVPLTSKIYWQFKMVAFSMGDFRTDITYQVISDTGTSWIGCPNDVFNAIVKRTNVTYSQTLGLWLIDCEGTFPDMVFKIGRLEYSVPAFEYVLDLGLSPAGTCVLGAFPIQGTGFGPQFILGDVFIRQFCTVHDIGKARIGFARS</sequence>
<organism evidence="12 13">
    <name type="scientific">Pristionchus entomophagus</name>
    <dbReference type="NCBI Taxonomy" id="358040"/>
    <lineage>
        <taxon>Eukaryota</taxon>
        <taxon>Metazoa</taxon>
        <taxon>Ecdysozoa</taxon>
        <taxon>Nematoda</taxon>
        <taxon>Chromadorea</taxon>
        <taxon>Rhabditida</taxon>
        <taxon>Rhabditina</taxon>
        <taxon>Diplogasteromorpha</taxon>
        <taxon>Diplogasteroidea</taxon>
        <taxon>Neodiplogasteridae</taxon>
        <taxon>Pristionchus</taxon>
    </lineage>
</organism>
<name>A0AAV5TEL3_9BILA</name>
<keyword evidence="10" id="KW-0325">Glycoprotein</keyword>
<evidence type="ECO:0000256" key="5">
    <source>
        <dbReference type="ARBA" id="ARBA00022729"/>
    </source>
</evidence>
<keyword evidence="3" id="KW-0964">Secreted</keyword>
<dbReference type="PANTHER" id="PTHR47966">
    <property type="entry name" value="BETA-SITE APP-CLEAVING ENZYME, ISOFORM A-RELATED"/>
    <property type="match status" value="1"/>
</dbReference>
<dbReference type="FunFam" id="2.40.70.10:FF:000058">
    <property type="entry name" value="ASpartyl Protease"/>
    <property type="match status" value="1"/>
</dbReference>
<keyword evidence="5" id="KW-0732">Signal</keyword>
<keyword evidence="6" id="KW-0064">Aspartyl protease</keyword>
<dbReference type="GO" id="GO:0006508">
    <property type="term" value="P:proteolysis"/>
    <property type="evidence" value="ECO:0007669"/>
    <property type="project" value="UniProtKB-KW"/>
</dbReference>
<keyword evidence="4" id="KW-0645">Protease</keyword>
<dbReference type="InterPro" id="IPR001461">
    <property type="entry name" value="Aspartic_peptidase_A1"/>
</dbReference>
<evidence type="ECO:0000256" key="1">
    <source>
        <dbReference type="ARBA" id="ARBA00004613"/>
    </source>
</evidence>
<dbReference type="PROSITE" id="PS51767">
    <property type="entry name" value="PEPTIDASE_A1"/>
    <property type="match status" value="1"/>
</dbReference>
<keyword evidence="7" id="KW-0378">Hydrolase</keyword>
<dbReference type="Gene3D" id="2.40.70.10">
    <property type="entry name" value="Acid Proteases"/>
    <property type="match status" value="2"/>
</dbReference>
<comment type="similarity">
    <text evidence="2">Belongs to the peptidase A1 family.</text>
</comment>
<evidence type="ECO:0000313" key="12">
    <source>
        <dbReference type="EMBL" id="GMS92693.1"/>
    </source>
</evidence>
<evidence type="ECO:0000256" key="4">
    <source>
        <dbReference type="ARBA" id="ARBA00022670"/>
    </source>
</evidence>
<dbReference type="InterPro" id="IPR033121">
    <property type="entry name" value="PEPTIDASE_A1"/>
</dbReference>
<keyword evidence="9" id="KW-1015">Disulfide bond</keyword>
<dbReference type="InterPro" id="IPR021109">
    <property type="entry name" value="Peptidase_aspartic_dom_sf"/>
</dbReference>
<dbReference type="Pfam" id="PF00026">
    <property type="entry name" value="Asp"/>
    <property type="match status" value="1"/>
</dbReference>
<reference evidence="12" key="1">
    <citation type="submission" date="2023-10" db="EMBL/GenBank/DDBJ databases">
        <title>Genome assembly of Pristionchus species.</title>
        <authorList>
            <person name="Yoshida K."/>
            <person name="Sommer R.J."/>
        </authorList>
    </citation>
    <scope>NUCLEOTIDE SEQUENCE</scope>
    <source>
        <strain evidence="12">RS0144</strain>
    </source>
</reference>
<comment type="subcellular location">
    <subcellularLocation>
        <location evidence="1">Secreted</location>
    </subcellularLocation>
</comment>
<dbReference type="InterPro" id="IPR034164">
    <property type="entry name" value="Pepsin-like_dom"/>
</dbReference>
<dbReference type="SUPFAM" id="SSF50630">
    <property type="entry name" value="Acid proteases"/>
    <property type="match status" value="1"/>
</dbReference>
<dbReference type="GO" id="GO:0004190">
    <property type="term" value="F:aspartic-type endopeptidase activity"/>
    <property type="evidence" value="ECO:0007669"/>
    <property type="project" value="UniProtKB-KW"/>
</dbReference>
<evidence type="ECO:0000256" key="9">
    <source>
        <dbReference type="ARBA" id="ARBA00023157"/>
    </source>
</evidence>
<keyword evidence="13" id="KW-1185">Reference proteome</keyword>
<dbReference type="CDD" id="cd05471">
    <property type="entry name" value="pepsin_like"/>
    <property type="match status" value="1"/>
</dbReference>
<evidence type="ECO:0000259" key="11">
    <source>
        <dbReference type="PROSITE" id="PS51767"/>
    </source>
</evidence>
<evidence type="ECO:0000313" key="13">
    <source>
        <dbReference type="Proteomes" id="UP001432027"/>
    </source>
</evidence>
<dbReference type="Proteomes" id="UP001432027">
    <property type="component" value="Unassembled WGS sequence"/>
</dbReference>
<evidence type="ECO:0000256" key="6">
    <source>
        <dbReference type="ARBA" id="ARBA00022750"/>
    </source>
</evidence>
<gene>
    <name evidence="12" type="ORF">PENTCL1PPCAC_14868</name>
</gene>
<proteinExistence type="inferred from homology"/>
<dbReference type="GO" id="GO:0005764">
    <property type="term" value="C:lysosome"/>
    <property type="evidence" value="ECO:0007669"/>
    <property type="project" value="TreeGrafter"/>
</dbReference>
<evidence type="ECO:0000256" key="3">
    <source>
        <dbReference type="ARBA" id="ARBA00022525"/>
    </source>
</evidence>